<dbReference type="GO" id="GO:0032266">
    <property type="term" value="F:phosphatidylinositol-3-phosphate binding"/>
    <property type="evidence" value="ECO:0007669"/>
    <property type="project" value="TreeGrafter"/>
</dbReference>
<dbReference type="PANTHER" id="PTHR47554:SF1">
    <property type="entry name" value="SORTING NEXIN MVP1"/>
    <property type="match status" value="1"/>
</dbReference>
<protein>
    <recommendedName>
        <fullName evidence="5">Sorting nexin MVP1</fullName>
    </recommendedName>
</protein>
<feature type="compositionally biased region" description="Polar residues" evidence="10">
    <location>
        <begin position="44"/>
        <end position="58"/>
    </location>
</feature>
<dbReference type="GO" id="GO:0042147">
    <property type="term" value="P:retrograde transport, endosome to Golgi"/>
    <property type="evidence" value="ECO:0007669"/>
    <property type="project" value="InterPro"/>
</dbReference>
<evidence type="ECO:0000256" key="3">
    <source>
        <dbReference type="ARBA" id="ARBA00004496"/>
    </source>
</evidence>
<keyword evidence="8" id="KW-0653">Protein transport</keyword>
<dbReference type="GO" id="GO:0005768">
    <property type="term" value="C:endosome"/>
    <property type="evidence" value="ECO:0007669"/>
    <property type="project" value="TreeGrafter"/>
</dbReference>
<keyword evidence="9" id="KW-0472">Membrane</keyword>
<evidence type="ECO:0000313" key="12">
    <source>
        <dbReference type="EMBL" id="KAJ5371331.1"/>
    </source>
</evidence>
<dbReference type="FunFam" id="3.30.1520.10:FF:000037">
    <property type="entry name" value="Sorting nexin mvp-1"/>
    <property type="match status" value="1"/>
</dbReference>
<dbReference type="SMART" id="SM00312">
    <property type="entry name" value="PX"/>
    <property type="match status" value="1"/>
</dbReference>
<evidence type="ECO:0000313" key="13">
    <source>
        <dbReference type="Proteomes" id="UP001147782"/>
    </source>
</evidence>
<dbReference type="Pfam" id="PF00787">
    <property type="entry name" value="PX"/>
    <property type="match status" value="1"/>
</dbReference>
<evidence type="ECO:0000259" key="11">
    <source>
        <dbReference type="PROSITE" id="PS50195"/>
    </source>
</evidence>
<feature type="region of interest" description="Disordered" evidence="10">
    <location>
        <begin position="1"/>
        <end position="60"/>
    </location>
</feature>
<feature type="compositionally biased region" description="Low complexity" evidence="10">
    <location>
        <begin position="7"/>
        <end position="17"/>
    </location>
</feature>
<dbReference type="GO" id="GO:0005829">
    <property type="term" value="C:cytosol"/>
    <property type="evidence" value="ECO:0007669"/>
    <property type="project" value="GOC"/>
</dbReference>
<evidence type="ECO:0000256" key="1">
    <source>
        <dbReference type="ARBA" id="ARBA00002474"/>
    </source>
</evidence>
<dbReference type="CDD" id="cd07597">
    <property type="entry name" value="BAR_SNX8"/>
    <property type="match status" value="1"/>
</dbReference>
<dbReference type="PANTHER" id="PTHR47554">
    <property type="entry name" value="SORTING NEXIN MVP1"/>
    <property type="match status" value="1"/>
</dbReference>
<dbReference type="PROSITE" id="PS50195">
    <property type="entry name" value="PX"/>
    <property type="match status" value="1"/>
</dbReference>
<dbReference type="GeneID" id="81439531"/>
<dbReference type="Proteomes" id="UP001147782">
    <property type="component" value="Unassembled WGS sequence"/>
</dbReference>
<accession>A0A9W9S3J3</accession>
<evidence type="ECO:0000256" key="8">
    <source>
        <dbReference type="ARBA" id="ARBA00022927"/>
    </source>
</evidence>
<dbReference type="RefSeq" id="XP_056555765.1">
    <property type="nucleotide sequence ID" value="XM_056700352.1"/>
</dbReference>
<comment type="caution">
    <text evidence="12">The sequence shown here is derived from an EMBL/GenBank/DDBJ whole genome shotgun (WGS) entry which is preliminary data.</text>
</comment>
<evidence type="ECO:0000256" key="4">
    <source>
        <dbReference type="ARBA" id="ARBA00010883"/>
    </source>
</evidence>
<evidence type="ECO:0000256" key="6">
    <source>
        <dbReference type="ARBA" id="ARBA00022448"/>
    </source>
</evidence>
<evidence type="ECO:0000256" key="7">
    <source>
        <dbReference type="ARBA" id="ARBA00022490"/>
    </source>
</evidence>
<dbReference type="InterPro" id="IPR036871">
    <property type="entry name" value="PX_dom_sf"/>
</dbReference>
<dbReference type="GO" id="GO:0006623">
    <property type="term" value="P:protein targeting to vacuole"/>
    <property type="evidence" value="ECO:0007669"/>
    <property type="project" value="TreeGrafter"/>
</dbReference>
<dbReference type="InterPro" id="IPR035704">
    <property type="entry name" value="SNX8/Mvp1_PX"/>
</dbReference>
<name>A0A9W9S3J3_9EURO</name>
<comment type="function">
    <text evidence="1">Required for vacuolar protein sorting.</text>
</comment>
<dbReference type="GO" id="GO:0016020">
    <property type="term" value="C:membrane"/>
    <property type="evidence" value="ECO:0007669"/>
    <property type="project" value="UniProtKB-SubCell"/>
</dbReference>
<comment type="subcellular location">
    <subcellularLocation>
        <location evidence="3">Cytoplasm</location>
    </subcellularLocation>
    <subcellularLocation>
        <location evidence="2">Membrane</location>
        <topology evidence="2">Peripheral membrane protein</topology>
        <orientation evidence="2">Cytoplasmic side</orientation>
    </subcellularLocation>
</comment>
<feature type="compositionally biased region" description="Polar residues" evidence="10">
    <location>
        <begin position="254"/>
        <end position="282"/>
    </location>
</feature>
<evidence type="ECO:0000256" key="9">
    <source>
        <dbReference type="ARBA" id="ARBA00023136"/>
    </source>
</evidence>
<keyword evidence="7" id="KW-0963">Cytoplasm</keyword>
<evidence type="ECO:0000256" key="5">
    <source>
        <dbReference type="ARBA" id="ARBA00014268"/>
    </source>
</evidence>
<dbReference type="EMBL" id="JAPZBS010000005">
    <property type="protein sequence ID" value="KAJ5371331.1"/>
    <property type="molecule type" value="Genomic_DNA"/>
</dbReference>
<keyword evidence="13" id="KW-1185">Reference proteome</keyword>
<dbReference type="InterPro" id="IPR001683">
    <property type="entry name" value="PX_dom"/>
</dbReference>
<organism evidence="12 13">
    <name type="scientific">Penicillium cataractarum</name>
    <dbReference type="NCBI Taxonomy" id="2100454"/>
    <lineage>
        <taxon>Eukaryota</taxon>
        <taxon>Fungi</taxon>
        <taxon>Dikarya</taxon>
        <taxon>Ascomycota</taxon>
        <taxon>Pezizomycotina</taxon>
        <taxon>Eurotiomycetes</taxon>
        <taxon>Eurotiomycetidae</taxon>
        <taxon>Eurotiales</taxon>
        <taxon>Aspergillaceae</taxon>
        <taxon>Penicillium</taxon>
    </lineage>
</organism>
<proteinExistence type="inferred from homology"/>
<reference evidence="12" key="1">
    <citation type="submission" date="2022-11" db="EMBL/GenBank/DDBJ databases">
        <authorList>
            <person name="Petersen C."/>
        </authorList>
    </citation>
    <scope>NUCLEOTIDE SEQUENCE</scope>
    <source>
        <strain evidence="12">IBT 29864</strain>
    </source>
</reference>
<feature type="compositionally biased region" description="Basic and acidic residues" evidence="10">
    <location>
        <begin position="231"/>
        <end position="241"/>
    </location>
</feature>
<dbReference type="Gene3D" id="1.20.1270.60">
    <property type="entry name" value="Arfaptin homology (AH) domain/BAR domain"/>
    <property type="match status" value="1"/>
</dbReference>
<dbReference type="OrthoDB" id="10064318at2759"/>
<dbReference type="AlphaFoldDB" id="A0A9W9S3J3"/>
<sequence>MSLFGTSPEEPSAAASAQRPKSSLFADESIGGSSSLFADDTGDDSSSSPWNPQNNTAKRTARRDLVRTLLPVSDVPESYVDAYDLILNSGDRVGAGVGLTSIRELLSSSGLSASDQGKILNLVVSGDHETSAGLGRGEFNVLLALIGLAQLGEDLSFDSVDDHRKRLPQPNSGFLDRLRTANDSHSSGAFERPVTPPAQPSPIQEPNSARSRRSRRESLGGLDSDPWGSPELHRNHNHETLASDQRIVNGYGSMRSTTNAWSTSRTVEETSQSQNEIPQQGRSIVPAETVTAPPPPSSSGSGWGGNIGTTPDEGGFVGAPRPSLGGFAPSGDEPGDIAPRRRSMGITRTTNPQVAETVTITLLPEKEGMFMFQHRNYEVKSARRGSTVVRRYSDFVWLLDCLQKRFPFRQLPLLPPKRVSVNGTHLSADSNSFLEKRRRGLIRFTNSLVRHPILGQEQLVVMFLTVPTELSVWRKQATVSVQDEFEGRTLPPDLEDSLPADLHDTFETVRSGVKRSAEIYINLCTLLERLAKRNDGLAADHLRFSLALQSLTEVTKDTYAVDTNDIPGLNTGITATARHLSASQSLLEDEARAWTDGVLEDLKAQRDCLVSVREMFDRRDRLARNNIPQLERRIETNERKLQELRARPSGTVKPGEAEKVEDSIFKVRCTPHNGQCHDPFRAKILIPVIVQDKESIVQQHARGVFIKECIRDELTHFQQSQYHISRLHQDWSQERVKYSELQADNWRRLSDEIEGMPTGE</sequence>
<keyword evidence="6" id="KW-0813">Transport</keyword>
<comment type="similarity">
    <text evidence="4">Belongs to the sorting nexin family.</text>
</comment>
<dbReference type="Gene3D" id="3.30.1520.10">
    <property type="entry name" value="Phox-like domain"/>
    <property type="match status" value="1"/>
</dbReference>
<evidence type="ECO:0000256" key="2">
    <source>
        <dbReference type="ARBA" id="ARBA00004287"/>
    </source>
</evidence>
<reference evidence="12" key="2">
    <citation type="journal article" date="2023" name="IMA Fungus">
        <title>Comparative genomic study of the Penicillium genus elucidates a diverse pangenome and 15 lateral gene transfer events.</title>
        <authorList>
            <person name="Petersen C."/>
            <person name="Sorensen T."/>
            <person name="Nielsen M.R."/>
            <person name="Sondergaard T.E."/>
            <person name="Sorensen J.L."/>
            <person name="Fitzpatrick D.A."/>
            <person name="Frisvad J.C."/>
            <person name="Nielsen K.L."/>
        </authorList>
    </citation>
    <scope>NUCLEOTIDE SEQUENCE</scope>
    <source>
        <strain evidence="12">IBT 29864</strain>
    </source>
</reference>
<dbReference type="InterPro" id="IPR028662">
    <property type="entry name" value="SNX8/Mvp1"/>
</dbReference>
<feature type="domain" description="PX" evidence="11">
    <location>
        <begin position="355"/>
        <end position="470"/>
    </location>
</feature>
<dbReference type="CDD" id="cd06866">
    <property type="entry name" value="PX_SNX8_Mvp1p_like"/>
    <property type="match status" value="1"/>
</dbReference>
<feature type="region of interest" description="Disordered" evidence="10">
    <location>
        <begin position="162"/>
        <end position="307"/>
    </location>
</feature>
<dbReference type="InterPro" id="IPR027267">
    <property type="entry name" value="AH/BAR_dom_sf"/>
</dbReference>
<dbReference type="SUPFAM" id="SSF64268">
    <property type="entry name" value="PX domain"/>
    <property type="match status" value="1"/>
</dbReference>
<gene>
    <name evidence="12" type="ORF">N7496_007423</name>
</gene>
<evidence type="ECO:0000256" key="10">
    <source>
        <dbReference type="SAM" id="MobiDB-lite"/>
    </source>
</evidence>
<dbReference type="InterPro" id="IPR045734">
    <property type="entry name" value="Snx8_BAR_dom"/>
</dbReference>
<dbReference type="Pfam" id="PF19566">
    <property type="entry name" value="Snx8_BAR_dom"/>
    <property type="match status" value="2"/>
</dbReference>